<evidence type="ECO:0000313" key="1">
    <source>
        <dbReference type="EMBL" id="PTB72063.1"/>
    </source>
</evidence>
<dbReference type="EMBL" id="KZ679143">
    <property type="protein sequence ID" value="PTB72063.1"/>
    <property type="molecule type" value="Genomic_DNA"/>
</dbReference>
<reference evidence="1 2" key="1">
    <citation type="submission" date="2016-07" db="EMBL/GenBank/DDBJ databases">
        <title>Multiple horizontal gene transfer events from other fungi enriched the ability of initially mycotrophic Trichoderma (Ascomycota) to feed on dead plant biomass.</title>
        <authorList>
            <consortium name="DOE Joint Genome Institute"/>
            <person name="Aerts A."/>
            <person name="Atanasova L."/>
            <person name="Chenthamara K."/>
            <person name="Zhang J."/>
            <person name="Grujic M."/>
            <person name="Henrissat B."/>
            <person name="Kuo A."/>
            <person name="Salamov A."/>
            <person name="Lipzen A."/>
            <person name="Labutti K."/>
            <person name="Barry K."/>
            <person name="Miao Y."/>
            <person name="Rahimi M.J."/>
            <person name="Shen Q."/>
            <person name="Grigoriev I.V."/>
            <person name="Kubicek C.P."/>
            <person name="Druzhinina I.S."/>
        </authorList>
    </citation>
    <scope>NUCLEOTIDE SEQUENCE [LARGE SCALE GENOMIC DNA]</scope>
    <source>
        <strain evidence="1 2">ATCC 18648</strain>
    </source>
</reference>
<keyword evidence="2" id="KW-1185">Reference proteome</keyword>
<dbReference type="Proteomes" id="UP000240760">
    <property type="component" value="Unassembled WGS sequence"/>
</dbReference>
<gene>
    <name evidence="1" type="ORF">M440DRAFT_1425908</name>
</gene>
<accession>A0A2T4BRX8</accession>
<proteinExistence type="predicted"/>
<dbReference type="AlphaFoldDB" id="A0A2T4BRX8"/>
<dbReference type="OrthoDB" id="5424209at2759"/>
<protein>
    <submittedName>
        <fullName evidence="1">Uncharacterized protein</fullName>
    </submittedName>
</protein>
<sequence length="141" mass="15563">MQASSPEEAALYYYDGIRPGPSSSPAPAPTRGDGNGNVVPDHVLEVLKGLDMTAITVVHHSDCNQDKWQTVLMVDVNAGTLTWERAITLALECKELMVDFGIEDAECEIREAARAPTEEKVDREFMALALPDDMDDIENWE</sequence>
<organism evidence="1 2">
    <name type="scientific">Trichoderma longibrachiatum ATCC 18648</name>
    <dbReference type="NCBI Taxonomy" id="983965"/>
    <lineage>
        <taxon>Eukaryota</taxon>
        <taxon>Fungi</taxon>
        <taxon>Dikarya</taxon>
        <taxon>Ascomycota</taxon>
        <taxon>Pezizomycotina</taxon>
        <taxon>Sordariomycetes</taxon>
        <taxon>Hypocreomycetidae</taxon>
        <taxon>Hypocreales</taxon>
        <taxon>Hypocreaceae</taxon>
        <taxon>Trichoderma</taxon>
    </lineage>
</organism>
<evidence type="ECO:0000313" key="2">
    <source>
        <dbReference type="Proteomes" id="UP000240760"/>
    </source>
</evidence>
<dbReference type="STRING" id="983965.A0A2T4BRX8"/>
<name>A0A2T4BRX8_TRILO</name>